<reference evidence="2" key="1">
    <citation type="journal article" date="2019" name="Sci. Rep.">
        <title>Draft genome of Tanacetum cinerariifolium, the natural source of mosquito coil.</title>
        <authorList>
            <person name="Yamashiro T."/>
            <person name="Shiraishi A."/>
            <person name="Satake H."/>
            <person name="Nakayama K."/>
        </authorList>
    </citation>
    <scope>NUCLEOTIDE SEQUENCE</scope>
</reference>
<dbReference type="EMBL" id="BKCJ010001643">
    <property type="protein sequence ID" value="GEU42972.1"/>
    <property type="molecule type" value="Genomic_DNA"/>
</dbReference>
<evidence type="ECO:0000259" key="1">
    <source>
        <dbReference type="Pfam" id="PF00078"/>
    </source>
</evidence>
<name>A0A6L2K2E2_TANCI</name>
<comment type="caution">
    <text evidence="2">The sequence shown here is derived from an EMBL/GenBank/DDBJ whole genome shotgun (WGS) entry which is preliminary data.</text>
</comment>
<protein>
    <recommendedName>
        <fullName evidence="1">Reverse transcriptase domain-containing protein</fullName>
    </recommendedName>
</protein>
<organism evidence="2">
    <name type="scientific">Tanacetum cinerariifolium</name>
    <name type="common">Dalmatian daisy</name>
    <name type="synonym">Chrysanthemum cinerariifolium</name>
    <dbReference type="NCBI Taxonomy" id="118510"/>
    <lineage>
        <taxon>Eukaryota</taxon>
        <taxon>Viridiplantae</taxon>
        <taxon>Streptophyta</taxon>
        <taxon>Embryophyta</taxon>
        <taxon>Tracheophyta</taxon>
        <taxon>Spermatophyta</taxon>
        <taxon>Magnoliopsida</taxon>
        <taxon>eudicotyledons</taxon>
        <taxon>Gunneridae</taxon>
        <taxon>Pentapetalae</taxon>
        <taxon>asterids</taxon>
        <taxon>campanulids</taxon>
        <taxon>Asterales</taxon>
        <taxon>Asteraceae</taxon>
        <taxon>Asteroideae</taxon>
        <taxon>Anthemideae</taxon>
        <taxon>Anthemidinae</taxon>
        <taxon>Tanacetum</taxon>
    </lineage>
</organism>
<dbReference type="AlphaFoldDB" id="A0A6L2K2E2"/>
<dbReference type="SUPFAM" id="SSF56672">
    <property type="entry name" value="DNA/RNA polymerases"/>
    <property type="match status" value="1"/>
</dbReference>
<dbReference type="PANTHER" id="PTHR33067">
    <property type="entry name" value="RNA-DIRECTED DNA POLYMERASE-RELATED"/>
    <property type="match status" value="1"/>
</dbReference>
<dbReference type="InterPro" id="IPR043502">
    <property type="entry name" value="DNA/RNA_pol_sf"/>
</dbReference>
<dbReference type="Gene3D" id="3.30.70.270">
    <property type="match status" value="1"/>
</dbReference>
<gene>
    <name evidence="2" type="ORF">Tci_014950</name>
</gene>
<accession>A0A6L2K2E2</accession>
<dbReference type="InterPro" id="IPR043128">
    <property type="entry name" value="Rev_trsase/Diguanyl_cyclase"/>
</dbReference>
<evidence type="ECO:0000313" key="2">
    <source>
        <dbReference type="EMBL" id="GEU42972.1"/>
    </source>
</evidence>
<dbReference type="Pfam" id="PF00078">
    <property type="entry name" value="RVT_1"/>
    <property type="match status" value="1"/>
</dbReference>
<dbReference type="InterPro" id="IPR000477">
    <property type="entry name" value="RT_dom"/>
</dbReference>
<dbReference type="PANTHER" id="PTHR33067:SF35">
    <property type="entry name" value="ASPARTIC PEPTIDASE DDI1-TYPE DOMAIN-CONTAINING PROTEIN"/>
    <property type="match status" value="1"/>
</dbReference>
<proteinExistence type="predicted"/>
<feature type="domain" description="Reverse transcriptase" evidence="1">
    <location>
        <begin position="241"/>
        <end position="306"/>
    </location>
</feature>
<sequence length="419" mass="48249">MGAFIREFKTTNELLLKERNNSLSKLKFKVYGLSKAFNNSQLSDCEVKGMITGGGKTTTETIHDTHVINKEPLVLQHNKSMEPKEVLVEIKPQEKKEQTIRLPTPSIPFPHMLKIEKEEAQQRRFLENLKQLHINIPFIEALTQMPKYTKFLKGLLSNKTRLEEACTVTMNERCSVVLLNKLPSKEKDTGSFTIPCDIGHLHIDNALPDLGASISPMPYTMYEKLGLGEPKPTRMSSELADRRMPFGLCNALATFQRCMTAIFHDMVEDFMEVFMDDFLVFGELTKEEIIDKFLDEHLMILYAKLKDDEPWNYFWDEPYAFRSCSDNVMRKYVVGEEILETLAHCHSGLIEGHHSASITERKVYESGFFWPKCDACQKSRNISSQSEMSQNNIQVCDVFDIWGLVDYVSKWVEAQALYE</sequence>